<dbReference type="EMBL" id="JADCTT010000005">
    <property type="protein sequence ID" value="KAF9752028.1"/>
    <property type="molecule type" value="Genomic_DNA"/>
</dbReference>
<organism evidence="2">
    <name type="scientific">Bionectria ochroleuca</name>
    <name type="common">Gliocladium roseum</name>
    <dbReference type="NCBI Taxonomy" id="29856"/>
    <lineage>
        <taxon>Eukaryota</taxon>
        <taxon>Fungi</taxon>
        <taxon>Dikarya</taxon>
        <taxon>Ascomycota</taxon>
        <taxon>Pezizomycotina</taxon>
        <taxon>Sordariomycetes</taxon>
        <taxon>Hypocreomycetidae</taxon>
        <taxon>Hypocreales</taxon>
        <taxon>Bionectriaceae</taxon>
        <taxon>Clonostachys</taxon>
    </lineage>
</organism>
<protein>
    <submittedName>
        <fullName evidence="2">Uncharacterized protein</fullName>
    </submittedName>
</protein>
<reference evidence="2" key="1">
    <citation type="submission" date="2015-01" db="EMBL/GenBank/DDBJ databases">
        <authorList>
            <person name="Durling Mikael"/>
        </authorList>
    </citation>
    <scope>NUCLEOTIDE SEQUENCE</scope>
</reference>
<proteinExistence type="predicted"/>
<feature type="compositionally biased region" description="Basic residues" evidence="1">
    <location>
        <begin position="74"/>
        <end position="84"/>
    </location>
</feature>
<evidence type="ECO:0000313" key="3">
    <source>
        <dbReference type="EMBL" id="KAF9752028.1"/>
    </source>
</evidence>
<feature type="region of interest" description="Disordered" evidence="1">
    <location>
        <begin position="135"/>
        <end position="163"/>
    </location>
</feature>
<accession>A0A0B7JR00</accession>
<reference evidence="3" key="2">
    <citation type="submission" date="2020-10" db="EMBL/GenBank/DDBJ databases">
        <title>High-Quality Genome Resource of Clonostachys rosea strain S41 by Oxford Nanopore Long-Read Sequencing.</title>
        <authorList>
            <person name="Wang H."/>
        </authorList>
    </citation>
    <scope>NUCLEOTIDE SEQUENCE</scope>
    <source>
        <strain evidence="3">S41</strain>
    </source>
</reference>
<name>A0A0B7JR00_BIOOC</name>
<dbReference type="AlphaFoldDB" id="A0A0B7JR00"/>
<feature type="region of interest" description="Disordered" evidence="1">
    <location>
        <begin position="1"/>
        <end position="93"/>
    </location>
</feature>
<evidence type="ECO:0000313" key="2">
    <source>
        <dbReference type="EMBL" id="CEO45140.1"/>
    </source>
</evidence>
<dbReference type="Proteomes" id="UP000616885">
    <property type="component" value="Unassembled WGS sequence"/>
</dbReference>
<evidence type="ECO:0000256" key="1">
    <source>
        <dbReference type="SAM" id="MobiDB-lite"/>
    </source>
</evidence>
<gene>
    <name evidence="2" type="ORF">BN869_000001195_1</name>
    <name evidence="3" type="ORF">IM811_013822</name>
</gene>
<feature type="compositionally biased region" description="Basic and acidic residues" evidence="1">
    <location>
        <begin position="62"/>
        <end position="73"/>
    </location>
</feature>
<feature type="compositionally biased region" description="Low complexity" evidence="1">
    <location>
        <begin position="17"/>
        <end position="48"/>
    </location>
</feature>
<dbReference type="EMBL" id="CDPU01000002">
    <property type="protein sequence ID" value="CEO45140.1"/>
    <property type="molecule type" value="Genomic_DNA"/>
</dbReference>
<feature type="compositionally biased region" description="Basic residues" evidence="1">
    <location>
        <begin position="1"/>
        <end position="11"/>
    </location>
</feature>
<sequence length="163" mass="18197">MAIRDRVRRALHKSDASSDYSQSGSNITTTTTATTSASETSSTSTSSSLRHHTSRFFSSWRNNDRDRTSDHDKEKKKKKRTKPIHPRDRPLTTTNIRHQEMLSHFTMTFGSSASRLSQVIDDFEFDGVSPCCTRAPSINGDSIAPDDTTTGTRTSSIDEPRVI</sequence>